<keyword evidence="3" id="KW-1185">Reference proteome</keyword>
<feature type="compositionally biased region" description="Low complexity" evidence="1">
    <location>
        <begin position="132"/>
        <end position="155"/>
    </location>
</feature>
<accession>A0A813DA64</accession>
<feature type="region of interest" description="Disordered" evidence="1">
    <location>
        <begin position="106"/>
        <end position="155"/>
    </location>
</feature>
<reference evidence="2" key="1">
    <citation type="submission" date="2021-02" db="EMBL/GenBank/DDBJ databases">
        <authorList>
            <person name="Dougan E. K."/>
            <person name="Rhodes N."/>
            <person name="Thang M."/>
            <person name="Chan C."/>
        </authorList>
    </citation>
    <scope>NUCLEOTIDE SEQUENCE</scope>
</reference>
<name>A0A813DA64_POLGL</name>
<sequence>MPPERGDSGLANFYDATPGSVDDAMVVFGGFRTTWGALSLGDPSCQANAQTTTSTTMTVQEMKMDANGAISLTDAPVITSLPPIGPETTTTLQGGIQVIGSFDTLGGDQNSETTAEPYSTMPPTTTLDAEALAAPPGGPSSTSTTATLTATNPDTSTTSTFTTVTLTTTFDFDLPFTPPPTTTLGYTTAPPVVNGAPPKFGNASFQPQNQATATGAARQGPAAGCVSKYYFNDLWYY</sequence>
<comment type="caution">
    <text evidence="2">The sequence shown here is derived from an EMBL/GenBank/DDBJ whole genome shotgun (WGS) entry which is preliminary data.</text>
</comment>
<gene>
    <name evidence="2" type="ORF">PGLA1383_LOCUS3358</name>
</gene>
<protein>
    <submittedName>
        <fullName evidence="2">Uncharacterized protein</fullName>
    </submittedName>
</protein>
<dbReference type="AlphaFoldDB" id="A0A813DA64"/>
<dbReference type="Proteomes" id="UP000654075">
    <property type="component" value="Unassembled WGS sequence"/>
</dbReference>
<feature type="non-terminal residue" evidence="2">
    <location>
        <position position="237"/>
    </location>
</feature>
<evidence type="ECO:0000313" key="2">
    <source>
        <dbReference type="EMBL" id="CAE8584424.1"/>
    </source>
</evidence>
<feature type="compositionally biased region" description="Polar residues" evidence="1">
    <location>
        <begin position="107"/>
        <end position="127"/>
    </location>
</feature>
<evidence type="ECO:0000256" key="1">
    <source>
        <dbReference type="SAM" id="MobiDB-lite"/>
    </source>
</evidence>
<evidence type="ECO:0000313" key="3">
    <source>
        <dbReference type="Proteomes" id="UP000654075"/>
    </source>
</evidence>
<organism evidence="2 3">
    <name type="scientific">Polarella glacialis</name>
    <name type="common">Dinoflagellate</name>
    <dbReference type="NCBI Taxonomy" id="89957"/>
    <lineage>
        <taxon>Eukaryota</taxon>
        <taxon>Sar</taxon>
        <taxon>Alveolata</taxon>
        <taxon>Dinophyceae</taxon>
        <taxon>Suessiales</taxon>
        <taxon>Suessiaceae</taxon>
        <taxon>Polarella</taxon>
    </lineage>
</organism>
<dbReference type="EMBL" id="CAJNNV010001165">
    <property type="protein sequence ID" value="CAE8584424.1"/>
    <property type="molecule type" value="Genomic_DNA"/>
</dbReference>
<proteinExistence type="predicted"/>